<evidence type="ECO:0000313" key="1">
    <source>
        <dbReference type="EMBL" id="GAA4648073.1"/>
    </source>
</evidence>
<evidence type="ECO:0000313" key="2">
    <source>
        <dbReference type="Proteomes" id="UP001500604"/>
    </source>
</evidence>
<accession>A0ABP8UVZ1</accession>
<comment type="caution">
    <text evidence="1">The sequence shown here is derived from an EMBL/GenBank/DDBJ whole genome shotgun (WGS) entry which is preliminary data.</text>
</comment>
<dbReference type="RefSeq" id="WP_345193256.1">
    <property type="nucleotide sequence ID" value="NZ_BAABFL010000025.1"/>
</dbReference>
<evidence type="ECO:0008006" key="3">
    <source>
        <dbReference type="Google" id="ProtNLM"/>
    </source>
</evidence>
<dbReference type="Proteomes" id="UP001500604">
    <property type="component" value="Unassembled WGS sequence"/>
</dbReference>
<proteinExistence type="predicted"/>
<dbReference type="EMBL" id="BAABFL010000025">
    <property type="protein sequence ID" value="GAA4648073.1"/>
    <property type="molecule type" value="Genomic_DNA"/>
</dbReference>
<protein>
    <recommendedName>
        <fullName evidence="3">Aminoglycoside phosphotransferase domain-containing protein</fullName>
    </recommendedName>
</protein>
<keyword evidence="2" id="KW-1185">Reference proteome</keyword>
<reference evidence="2" key="1">
    <citation type="journal article" date="2019" name="Int. J. Syst. Evol. Microbiol.">
        <title>The Global Catalogue of Microorganisms (GCM) 10K type strain sequencing project: providing services to taxonomists for standard genome sequencing and annotation.</title>
        <authorList>
            <consortium name="The Broad Institute Genomics Platform"/>
            <consortium name="The Broad Institute Genome Sequencing Center for Infectious Disease"/>
            <person name="Wu L."/>
            <person name="Ma J."/>
        </authorList>
    </citation>
    <scope>NUCLEOTIDE SEQUENCE [LARGE SCALE GENOMIC DNA]</scope>
    <source>
        <strain evidence="2">JCM 17805</strain>
    </source>
</reference>
<gene>
    <name evidence="1" type="ORF">GCM10023116_03370</name>
</gene>
<organism evidence="1 2">
    <name type="scientific">Kistimonas scapharcae</name>
    <dbReference type="NCBI Taxonomy" id="1036133"/>
    <lineage>
        <taxon>Bacteria</taxon>
        <taxon>Pseudomonadati</taxon>
        <taxon>Pseudomonadota</taxon>
        <taxon>Gammaproteobacteria</taxon>
        <taxon>Oceanospirillales</taxon>
        <taxon>Endozoicomonadaceae</taxon>
        <taxon>Kistimonas</taxon>
    </lineage>
</organism>
<sequence>MASEIIPLLYSRHYLNAYNQVPEGLSALTHIARLRWQDNQVGRYFVKIYPRDYAPLGLVNEITGYLLALACGIPQPPRAAVVHVPSAVFGQLYPQFEVPDDMMLLGWATEEYGGKTLKTYLGRNMQSYRRILHQLAKWSHLPALLAFDDWLANQDRNTGNVVVRSDKDFGVIDHGGCPVKHDWTAEDLDPNGRYESKLLDEVFSAGNPLQLASGMVDASQQHSEAYTKVVTELQYWWRIFREMTEHNRQALENFLTKRAANGPDRITATTGLLRL</sequence>
<name>A0ABP8UVZ1_9GAMM</name>